<comment type="similarity">
    <text evidence="2">Belongs to the binding-protein-dependent transport system permease family. CysTW subfamily.</text>
</comment>
<keyword evidence="6 8" id="KW-1133">Transmembrane helix</keyword>
<reference evidence="11" key="1">
    <citation type="journal article" date="2014" name="Int. J. Syst. Evol. Microbiol.">
        <title>Complete genome sequence of Corynebacterium casei LMG S-19264T (=DSM 44701T), isolated from a smear-ripened cheese.</title>
        <authorList>
            <consortium name="US DOE Joint Genome Institute (JGI-PGF)"/>
            <person name="Walter F."/>
            <person name="Albersmeier A."/>
            <person name="Kalinowski J."/>
            <person name="Ruckert C."/>
        </authorList>
    </citation>
    <scope>NUCLEOTIDE SEQUENCE</scope>
    <source>
        <strain evidence="11">CGMCC 1.14988</strain>
    </source>
</reference>
<dbReference type="CDD" id="cd06261">
    <property type="entry name" value="TM_PBP2"/>
    <property type="match status" value="1"/>
</dbReference>
<dbReference type="Gene3D" id="1.10.3720.10">
    <property type="entry name" value="MetI-like"/>
    <property type="match status" value="1"/>
</dbReference>
<feature type="transmembrane region" description="Helical" evidence="8">
    <location>
        <begin position="175"/>
        <end position="196"/>
    </location>
</feature>
<feature type="transmembrane region" description="Helical" evidence="8">
    <location>
        <begin position="119"/>
        <end position="138"/>
    </location>
</feature>
<dbReference type="InterPro" id="IPR000515">
    <property type="entry name" value="MetI-like"/>
</dbReference>
<reference evidence="11" key="2">
    <citation type="submission" date="2020-09" db="EMBL/GenBank/DDBJ databases">
        <authorList>
            <person name="Sun Q."/>
            <person name="Zhou Y."/>
        </authorList>
    </citation>
    <scope>NUCLEOTIDE SEQUENCE</scope>
    <source>
        <strain evidence="11">CGMCC 1.14988</strain>
    </source>
</reference>
<evidence type="ECO:0000259" key="10">
    <source>
        <dbReference type="PROSITE" id="PS50928"/>
    </source>
</evidence>
<feature type="transmembrane region" description="Helical" evidence="8">
    <location>
        <begin position="38"/>
        <end position="62"/>
    </location>
</feature>
<feature type="transmembrane region" description="Helical" evidence="8">
    <location>
        <begin position="83"/>
        <end position="107"/>
    </location>
</feature>
<keyword evidence="5 8" id="KW-0812">Transmembrane</keyword>
<keyword evidence="7 8" id="KW-0472">Membrane</keyword>
<organism evidence="11 12">
    <name type="scientific">Egicoccus halophilus</name>
    <dbReference type="NCBI Taxonomy" id="1670830"/>
    <lineage>
        <taxon>Bacteria</taxon>
        <taxon>Bacillati</taxon>
        <taxon>Actinomycetota</taxon>
        <taxon>Nitriliruptoria</taxon>
        <taxon>Egicoccales</taxon>
        <taxon>Egicoccaceae</taxon>
        <taxon>Egicoccus</taxon>
    </lineage>
</organism>
<dbReference type="GO" id="GO:0055085">
    <property type="term" value="P:transmembrane transport"/>
    <property type="evidence" value="ECO:0007669"/>
    <property type="project" value="InterPro"/>
</dbReference>
<feature type="transmembrane region" description="Helical" evidence="8">
    <location>
        <begin position="143"/>
        <end position="163"/>
    </location>
</feature>
<proteinExistence type="inferred from homology"/>
<evidence type="ECO:0000256" key="6">
    <source>
        <dbReference type="ARBA" id="ARBA00022989"/>
    </source>
</evidence>
<keyword evidence="3 8" id="KW-0813">Transport</keyword>
<dbReference type="PANTHER" id="PTHR42929:SF5">
    <property type="entry name" value="ABC TRANSPORTER PERMEASE PROTEIN"/>
    <property type="match status" value="1"/>
</dbReference>
<dbReference type="InterPro" id="IPR035906">
    <property type="entry name" value="MetI-like_sf"/>
</dbReference>
<feature type="compositionally biased region" description="Low complexity" evidence="9">
    <location>
        <begin position="1"/>
        <end position="11"/>
    </location>
</feature>
<feature type="compositionally biased region" description="Pro residues" evidence="9">
    <location>
        <begin position="12"/>
        <end position="22"/>
    </location>
</feature>
<dbReference type="EMBL" id="BMHA01000007">
    <property type="protein sequence ID" value="GGI07003.1"/>
    <property type="molecule type" value="Genomic_DNA"/>
</dbReference>
<dbReference type="AlphaFoldDB" id="A0A8J3EY24"/>
<dbReference type="OrthoDB" id="9794684at2"/>
<dbReference type="Pfam" id="PF00528">
    <property type="entry name" value="BPD_transp_1"/>
    <property type="match status" value="1"/>
</dbReference>
<evidence type="ECO:0000313" key="12">
    <source>
        <dbReference type="Proteomes" id="UP000650511"/>
    </source>
</evidence>
<dbReference type="RefSeq" id="WP_130649177.1">
    <property type="nucleotide sequence ID" value="NZ_BMHA01000007.1"/>
</dbReference>
<evidence type="ECO:0000256" key="3">
    <source>
        <dbReference type="ARBA" id="ARBA00022448"/>
    </source>
</evidence>
<comment type="subcellular location">
    <subcellularLocation>
        <location evidence="1 8">Cell membrane</location>
        <topology evidence="1 8">Multi-pass membrane protein</topology>
    </subcellularLocation>
</comment>
<evidence type="ECO:0000256" key="7">
    <source>
        <dbReference type="ARBA" id="ARBA00023136"/>
    </source>
</evidence>
<protein>
    <submittedName>
        <fullName evidence="11">ABC transporter permease</fullName>
    </submittedName>
</protein>
<feature type="transmembrane region" description="Helical" evidence="8">
    <location>
        <begin position="270"/>
        <end position="294"/>
    </location>
</feature>
<evidence type="ECO:0000313" key="11">
    <source>
        <dbReference type="EMBL" id="GGI07003.1"/>
    </source>
</evidence>
<evidence type="ECO:0000256" key="1">
    <source>
        <dbReference type="ARBA" id="ARBA00004651"/>
    </source>
</evidence>
<feature type="domain" description="ABC transmembrane type-1" evidence="10">
    <location>
        <begin position="88"/>
        <end position="294"/>
    </location>
</feature>
<keyword evidence="4" id="KW-1003">Cell membrane</keyword>
<evidence type="ECO:0000256" key="8">
    <source>
        <dbReference type="RuleBase" id="RU363032"/>
    </source>
</evidence>
<dbReference type="SUPFAM" id="SSF161098">
    <property type="entry name" value="MetI-like"/>
    <property type="match status" value="1"/>
</dbReference>
<accession>A0A8J3EY24</accession>
<dbReference type="PROSITE" id="PS50928">
    <property type="entry name" value="ABC_TM1"/>
    <property type="match status" value="1"/>
</dbReference>
<evidence type="ECO:0000256" key="4">
    <source>
        <dbReference type="ARBA" id="ARBA00022475"/>
    </source>
</evidence>
<feature type="transmembrane region" description="Helical" evidence="8">
    <location>
        <begin position="217"/>
        <end position="250"/>
    </location>
</feature>
<evidence type="ECO:0000256" key="9">
    <source>
        <dbReference type="SAM" id="MobiDB-lite"/>
    </source>
</evidence>
<feature type="region of interest" description="Disordered" evidence="9">
    <location>
        <begin position="1"/>
        <end position="22"/>
    </location>
</feature>
<dbReference type="PANTHER" id="PTHR42929">
    <property type="entry name" value="INNER MEMBRANE ABC TRANSPORTER PERMEASE PROTEIN YDCU-RELATED-RELATED"/>
    <property type="match status" value="1"/>
</dbReference>
<sequence length="308" mass="32947">MTSAPDAAAAPPEAPQPAGPPLPATNASWRERLALDGWGGLTLPLVAFLLVVFVAPLAIIFSRSFTDPTLGLDNYRAFFGSPVYLNVLVNTFVTALLVTGVTLLIGYPYAYLMTLASPLWRSVLLVVVLVPFWTSLLVRSFALVLLLGNTGVINQTLLAWGVIDEPVALMRNFTGVVIGMVQVLLPFLVLPLYASMRSIDLRLVQAAEGLGASPAFAFWRIFVPLTIPGAAAGLLLVFIQSLGFYITPALLGGPGNIMLGELIVQQVSAVLRWGFAAALAAVLLVTTMVLLALVNRFVDLRRHLGVSR</sequence>
<comment type="caution">
    <text evidence="11">The sequence shown here is derived from an EMBL/GenBank/DDBJ whole genome shotgun (WGS) entry which is preliminary data.</text>
</comment>
<name>A0A8J3EY24_9ACTN</name>
<gene>
    <name evidence="11" type="ORF">GCM10011354_21920</name>
</gene>
<evidence type="ECO:0000256" key="2">
    <source>
        <dbReference type="ARBA" id="ARBA00007069"/>
    </source>
</evidence>
<keyword evidence="12" id="KW-1185">Reference proteome</keyword>
<dbReference type="GO" id="GO:0005886">
    <property type="term" value="C:plasma membrane"/>
    <property type="evidence" value="ECO:0007669"/>
    <property type="project" value="UniProtKB-SubCell"/>
</dbReference>
<evidence type="ECO:0000256" key="5">
    <source>
        <dbReference type="ARBA" id="ARBA00022692"/>
    </source>
</evidence>
<dbReference type="Proteomes" id="UP000650511">
    <property type="component" value="Unassembled WGS sequence"/>
</dbReference>